<dbReference type="Proteomes" id="UP001069802">
    <property type="component" value="Unassembled WGS sequence"/>
</dbReference>
<gene>
    <name evidence="1" type="ORF">O4H49_03410</name>
</gene>
<name>A0ABT4LFU5_9PROT</name>
<keyword evidence="2" id="KW-1185">Reference proteome</keyword>
<sequence>MALCAGLQVGKLEIPLTVLVPEPGHPAGKSFLPQYFASVAPRRERLRPDIGSCFAIGRGNVSSLLIPG</sequence>
<accession>A0ABT4LFU5</accession>
<reference evidence="1" key="1">
    <citation type="submission" date="2022-12" db="EMBL/GenBank/DDBJ databases">
        <title>Bacterial isolates from different developmental stages of Nematostella vectensis.</title>
        <authorList>
            <person name="Fraune S."/>
        </authorList>
    </citation>
    <scope>NUCLEOTIDE SEQUENCE</scope>
    <source>
        <strain evidence="1">G21630-S1</strain>
    </source>
</reference>
<protein>
    <submittedName>
        <fullName evidence="1">Uncharacterized protein</fullName>
    </submittedName>
</protein>
<evidence type="ECO:0000313" key="2">
    <source>
        <dbReference type="Proteomes" id="UP001069802"/>
    </source>
</evidence>
<evidence type="ECO:0000313" key="1">
    <source>
        <dbReference type="EMBL" id="MCZ4279810.1"/>
    </source>
</evidence>
<dbReference type="RefSeq" id="WP_269422007.1">
    <property type="nucleotide sequence ID" value="NZ_JAPWGY010000001.1"/>
</dbReference>
<dbReference type="EMBL" id="JAPWGY010000001">
    <property type="protein sequence ID" value="MCZ4279810.1"/>
    <property type="molecule type" value="Genomic_DNA"/>
</dbReference>
<comment type="caution">
    <text evidence="1">The sequence shown here is derived from an EMBL/GenBank/DDBJ whole genome shotgun (WGS) entry which is preliminary data.</text>
</comment>
<organism evidence="1 2">
    <name type="scientific">Kiloniella laminariae</name>
    <dbReference type="NCBI Taxonomy" id="454162"/>
    <lineage>
        <taxon>Bacteria</taxon>
        <taxon>Pseudomonadati</taxon>
        <taxon>Pseudomonadota</taxon>
        <taxon>Alphaproteobacteria</taxon>
        <taxon>Rhodospirillales</taxon>
        <taxon>Kiloniellaceae</taxon>
        <taxon>Kiloniella</taxon>
    </lineage>
</organism>
<proteinExistence type="predicted"/>